<protein>
    <submittedName>
        <fullName evidence="3">DUF1266 domain-containing protein</fullName>
    </submittedName>
</protein>
<keyword evidence="4" id="KW-1185">Reference proteome</keyword>
<dbReference type="InterPro" id="IPR009677">
    <property type="entry name" value="DUF1266"/>
</dbReference>
<proteinExistence type="predicted"/>
<evidence type="ECO:0000313" key="3">
    <source>
        <dbReference type="EMBL" id="TPN81217.1"/>
    </source>
</evidence>
<dbReference type="AlphaFoldDB" id="A0A504IRX0"/>
<organism evidence="3 4">
    <name type="scientific">Aquimarina algicola</name>
    <dbReference type="NCBI Taxonomy" id="2589995"/>
    <lineage>
        <taxon>Bacteria</taxon>
        <taxon>Pseudomonadati</taxon>
        <taxon>Bacteroidota</taxon>
        <taxon>Flavobacteriia</taxon>
        <taxon>Flavobacteriales</taxon>
        <taxon>Flavobacteriaceae</taxon>
        <taxon>Aquimarina</taxon>
    </lineage>
</organism>
<evidence type="ECO:0000313" key="4">
    <source>
        <dbReference type="Proteomes" id="UP000315540"/>
    </source>
</evidence>
<feature type="domain" description="DUF1266" evidence="2">
    <location>
        <begin position="168"/>
        <end position="249"/>
    </location>
</feature>
<dbReference type="EMBL" id="VFWZ01000011">
    <property type="protein sequence ID" value="TPN81217.1"/>
    <property type="molecule type" value="Genomic_DNA"/>
</dbReference>
<evidence type="ECO:0000259" key="2">
    <source>
        <dbReference type="Pfam" id="PF06889"/>
    </source>
</evidence>
<comment type="caution">
    <text evidence="3">The sequence shown here is derived from an EMBL/GenBank/DDBJ whole genome shotgun (WGS) entry which is preliminary data.</text>
</comment>
<evidence type="ECO:0000256" key="1">
    <source>
        <dbReference type="SAM" id="Coils"/>
    </source>
</evidence>
<name>A0A504IRX0_9FLAO</name>
<keyword evidence="1" id="KW-0175">Coiled coil</keyword>
<reference evidence="3 4" key="1">
    <citation type="submission" date="2019-06" db="EMBL/GenBank/DDBJ databases">
        <authorList>
            <person name="Meng X."/>
        </authorList>
    </citation>
    <scope>NUCLEOTIDE SEQUENCE [LARGE SCALE GENOMIC DNA]</scope>
    <source>
        <strain evidence="3 4">M625</strain>
    </source>
</reference>
<dbReference type="OrthoDB" id="694244at2"/>
<sequence length="249" mass="28411">MIKFFKEIIASIKEGVEEAKQELEEEKKLENENANLEETSIEDIQKIPYNEAFGNALGAPFRTVIFGDWFTLFKSKEGAEDNYYPIHLHAFGEYPKLKEHQKDFTKLLKRDFKIVNEHSCFVVLSSFFDILSVSKNNTRLENIEGTQVGIPYSSLSEIKISAVLPCIISYIVTSATDVGYLNKKDALDILDRIIPFVKKYHNSWSEYGTSFIEGQTEVGLNNFVGNSILKKNIGYLNSKNGSPWNTITW</sequence>
<gene>
    <name evidence="3" type="ORF">FHK87_24855</name>
</gene>
<accession>A0A504IRX0</accession>
<feature type="coiled-coil region" evidence="1">
    <location>
        <begin position="6"/>
        <end position="42"/>
    </location>
</feature>
<dbReference type="RefSeq" id="WP_140597591.1">
    <property type="nucleotide sequence ID" value="NZ_VFWZ01000011.1"/>
</dbReference>
<dbReference type="Proteomes" id="UP000315540">
    <property type="component" value="Unassembled WGS sequence"/>
</dbReference>
<dbReference type="Pfam" id="PF06889">
    <property type="entry name" value="DUF1266"/>
    <property type="match status" value="1"/>
</dbReference>